<dbReference type="AlphaFoldDB" id="H5SBN4"/>
<dbReference type="PANTHER" id="PTHR43201:SF5">
    <property type="entry name" value="MEDIUM-CHAIN ACYL-COA LIGASE ACSF2, MITOCHONDRIAL"/>
    <property type="match status" value="1"/>
</dbReference>
<dbReference type="InterPro" id="IPR025110">
    <property type="entry name" value="AMP-bd_C"/>
</dbReference>
<dbReference type="EMBL" id="AP011661">
    <property type="protein sequence ID" value="BAL53570.1"/>
    <property type="molecule type" value="Genomic_DNA"/>
</dbReference>
<evidence type="ECO:0000259" key="3">
    <source>
        <dbReference type="Pfam" id="PF00501"/>
    </source>
</evidence>
<dbReference type="Gene3D" id="3.30.300.30">
    <property type="match status" value="1"/>
</dbReference>
<reference evidence="5" key="2">
    <citation type="journal article" date="2012" name="PLoS ONE">
        <title>A Deeply Branching Thermophilic Bacterium with an Ancient Acetyl-CoA Pathway Dominates a Subsurface Ecosystem.</title>
        <authorList>
            <person name="Takami H."/>
            <person name="Noguchi H."/>
            <person name="Takaki Y."/>
            <person name="Uchiyama I."/>
            <person name="Toyoda A."/>
            <person name="Nishi S."/>
            <person name="Chee G.-J."/>
            <person name="Arai W."/>
            <person name="Nunoura T."/>
            <person name="Itoh T."/>
            <person name="Hattori M."/>
            <person name="Takai K."/>
        </authorList>
    </citation>
    <scope>NUCLEOTIDE SEQUENCE</scope>
</reference>
<dbReference type="SUPFAM" id="SSF56801">
    <property type="entry name" value="Acetyl-CoA synthetase-like"/>
    <property type="match status" value="1"/>
</dbReference>
<feature type="domain" description="AMP-dependent synthetase/ligase" evidence="3">
    <location>
        <begin position="36"/>
        <end position="400"/>
    </location>
</feature>
<evidence type="ECO:0000256" key="2">
    <source>
        <dbReference type="ARBA" id="ARBA00022598"/>
    </source>
</evidence>
<dbReference type="PROSITE" id="PS00455">
    <property type="entry name" value="AMP_BINDING"/>
    <property type="match status" value="1"/>
</dbReference>
<dbReference type="Pfam" id="PF13193">
    <property type="entry name" value="AMP-binding_C"/>
    <property type="match status" value="1"/>
</dbReference>
<protein>
    <submittedName>
        <fullName evidence="5">AMP-dependent synthetase and ligase</fullName>
    </submittedName>
</protein>
<dbReference type="InterPro" id="IPR045851">
    <property type="entry name" value="AMP-bd_C_sf"/>
</dbReference>
<evidence type="ECO:0000256" key="1">
    <source>
        <dbReference type="ARBA" id="ARBA00006432"/>
    </source>
</evidence>
<comment type="similarity">
    <text evidence="1">Belongs to the ATP-dependent AMP-binding enzyme family.</text>
</comment>
<evidence type="ECO:0000313" key="5">
    <source>
        <dbReference type="EMBL" id="BAL53570.1"/>
    </source>
</evidence>
<dbReference type="InterPro" id="IPR020845">
    <property type="entry name" value="AMP-binding_CS"/>
</dbReference>
<gene>
    <name evidence="5" type="ORF">HGMM_F07E12C17</name>
</gene>
<dbReference type="Gene3D" id="3.40.50.12780">
    <property type="entry name" value="N-terminal domain of ligase-like"/>
    <property type="match status" value="1"/>
</dbReference>
<feature type="domain" description="AMP-binding enzyme C-terminal" evidence="4">
    <location>
        <begin position="455"/>
        <end position="528"/>
    </location>
</feature>
<dbReference type="InterPro" id="IPR000873">
    <property type="entry name" value="AMP-dep_synth/lig_dom"/>
</dbReference>
<keyword evidence="2 5" id="KW-0436">Ligase</keyword>
<organism evidence="5">
    <name type="scientific">uncultured Bacteroidota bacterium</name>
    <dbReference type="NCBI Taxonomy" id="152509"/>
    <lineage>
        <taxon>Bacteria</taxon>
        <taxon>Pseudomonadati</taxon>
        <taxon>Bacteroidota</taxon>
        <taxon>environmental samples</taxon>
    </lineage>
</organism>
<dbReference type="PANTHER" id="PTHR43201">
    <property type="entry name" value="ACYL-COA SYNTHETASE"/>
    <property type="match status" value="1"/>
</dbReference>
<name>H5SBN4_9BACT</name>
<dbReference type="Pfam" id="PF00501">
    <property type="entry name" value="AMP-binding"/>
    <property type="match status" value="1"/>
</dbReference>
<evidence type="ECO:0000259" key="4">
    <source>
        <dbReference type="Pfam" id="PF13193"/>
    </source>
</evidence>
<dbReference type="GO" id="GO:0006631">
    <property type="term" value="P:fatty acid metabolic process"/>
    <property type="evidence" value="ECO:0007669"/>
    <property type="project" value="TreeGrafter"/>
</dbReference>
<reference evidence="5" key="1">
    <citation type="journal article" date="2005" name="Environ. Microbiol.">
        <title>Genetic and functional properties of uncultivated thermophilic crenarchaeotes from a subsurface gold mine as revealed by analysis of genome fragments.</title>
        <authorList>
            <person name="Nunoura T."/>
            <person name="Hirayama H."/>
            <person name="Takami H."/>
            <person name="Oida H."/>
            <person name="Nishi S."/>
            <person name="Shimamura S."/>
            <person name="Suzuki Y."/>
            <person name="Inagaki F."/>
            <person name="Takai K."/>
            <person name="Nealson K.H."/>
            <person name="Horikoshi K."/>
        </authorList>
    </citation>
    <scope>NUCLEOTIDE SEQUENCE</scope>
</reference>
<accession>H5SBN4</accession>
<proteinExistence type="inferred from homology"/>
<dbReference type="GO" id="GO:0031956">
    <property type="term" value="F:medium-chain fatty acid-CoA ligase activity"/>
    <property type="evidence" value="ECO:0007669"/>
    <property type="project" value="TreeGrafter"/>
</dbReference>
<dbReference type="InterPro" id="IPR042099">
    <property type="entry name" value="ANL_N_sf"/>
</dbReference>
<sequence>MVLLSERIHHAQTNRGIPPEQASLRYHSIAQIAAERLSTSPDRTFLIFYDEDGSRTEWSYRAFIERASRTASFLRSHGINSGDRIATAAHNHAETIVQYFAAWLLGACVVPLNMTEDDARLKYILDFSGAKVLLCRPEYLQRAERFAAGCALELIPVDAAYSKRISNAEPHTLDATRPMLDSEALLVFTSGTTGNPKGVVLVQRNLLADAEGIADWHRITPADRMMCVLPIHHVNGTIVTHVTPFLAGSSVVLNRKFQTEHFFPRIEQEGVTIVSVVPTLLAFLLEADADACGVVEKGFRHIICGAGPLTCELAARFEERYRIPIIHGYGLSETTCYSCFLELDLSTQEHRHWMQDYGFPSIGAPIPQNEMAIHDAQGNPLPEGERGEIVIRGWNVMKGYDANPSANEEAFAYGWFRSGDEGFFVRAPNGMPYFFITGRIKELIIRGGVNIAPLEIDEVLARAPGVKAGIAVGFEHDLYGEEVGALVIPAEGASEEAILTYCRQHLPFHKCPKVVLFAESLPVTSTGKYQRNRVKHLFQAWRSVQFQKVPEHGQR</sequence>